<evidence type="ECO:0008006" key="3">
    <source>
        <dbReference type="Google" id="ProtNLM"/>
    </source>
</evidence>
<sequence length="370" mass="40567">METGLDVWPVRDALLGLDALPGLDDLPRQGVLLVPYVLPGPDAETGWGQIGQAGQGPGDIPWTHTDVVTVDQTHVSHPQAKRTLSRATSWALVGSRLRDGRGRPAPFVDETASAHGNAESPLAVSGGFNAQVVDWAQMRDCWFDVDRVPELLERVERRGDAEAWTELGWRLVLEHDLVSPASFAALPRLVRLAPHSAEARGLAGKILERAAGRHGSDDLLADCASAIAEFREVLDRHLRSRPADYLVSFRALLATEEEYHWANALEGFTDDINHVDCPHCAAGVMIVIGVWGCYSQVWEEGEGIRRDLRPVAAEELTGTGRWMYRITVRDGQVVLANGITYLFGKAECPRCGSVFNVADEYTSANRPVLR</sequence>
<evidence type="ECO:0000313" key="2">
    <source>
        <dbReference type="Proteomes" id="UP001600424"/>
    </source>
</evidence>
<name>A0ABW6J3R5_STRWE</name>
<dbReference type="RefSeq" id="WP_386249258.1">
    <property type="nucleotide sequence ID" value="NZ_JBHTRV010000024.1"/>
</dbReference>
<keyword evidence="2" id="KW-1185">Reference proteome</keyword>
<dbReference type="EMBL" id="JBHTRV010000024">
    <property type="protein sequence ID" value="MFE5983484.1"/>
    <property type="molecule type" value="Genomic_DNA"/>
</dbReference>
<protein>
    <recommendedName>
        <fullName evidence="3">DUF1963 domain-containing protein</fullName>
    </recommendedName>
</protein>
<accession>A0ABW6J3R5</accession>
<evidence type="ECO:0000313" key="1">
    <source>
        <dbReference type="EMBL" id="MFE5983484.1"/>
    </source>
</evidence>
<proteinExistence type="predicted"/>
<reference evidence="1 2" key="1">
    <citation type="submission" date="2024-09" db="EMBL/GenBank/DDBJ databases">
        <title>The Natural Products Discovery Center: Release of the First 8490 Sequenced Strains for Exploring Actinobacteria Biosynthetic Diversity.</title>
        <authorList>
            <person name="Kalkreuter E."/>
            <person name="Kautsar S.A."/>
            <person name="Yang D."/>
            <person name="Bader C.D."/>
            <person name="Teijaro C.N."/>
            <person name="Fluegel L."/>
            <person name="Davis C.M."/>
            <person name="Simpson J.R."/>
            <person name="Lauterbach L."/>
            <person name="Steele A.D."/>
            <person name="Gui C."/>
            <person name="Meng S."/>
            <person name="Li G."/>
            <person name="Viehrig K."/>
            <person name="Ye F."/>
            <person name="Su P."/>
            <person name="Kiefer A.F."/>
            <person name="Nichols A."/>
            <person name="Cepeda A.J."/>
            <person name="Yan W."/>
            <person name="Fan B."/>
            <person name="Jiang Y."/>
            <person name="Adhikari A."/>
            <person name="Zheng C.-J."/>
            <person name="Schuster L."/>
            <person name="Cowan T.M."/>
            <person name="Smanski M.J."/>
            <person name="Chevrette M.G."/>
            <person name="De Carvalho L.P.S."/>
            <person name="Shen B."/>
        </authorList>
    </citation>
    <scope>NUCLEOTIDE SEQUENCE [LARGE SCALE GENOMIC DNA]</scope>
    <source>
        <strain evidence="1 2">NPDC056472</strain>
    </source>
</reference>
<comment type="caution">
    <text evidence="1">The sequence shown here is derived from an EMBL/GenBank/DDBJ whole genome shotgun (WGS) entry which is preliminary data.</text>
</comment>
<organism evidence="1 2">
    <name type="scientific">Streptomyces wedmorensis</name>
    <dbReference type="NCBI Taxonomy" id="43759"/>
    <lineage>
        <taxon>Bacteria</taxon>
        <taxon>Bacillati</taxon>
        <taxon>Actinomycetota</taxon>
        <taxon>Actinomycetes</taxon>
        <taxon>Kitasatosporales</taxon>
        <taxon>Streptomycetaceae</taxon>
        <taxon>Streptomyces</taxon>
    </lineage>
</organism>
<dbReference type="Proteomes" id="UP001600424">
    <property type="component" value="Unassembled WGS sequence"/>
</dbReference>
<gene>
    <name evidence="1" type="ORF">ACFQ63_27745</name>
</gene>